<sequence>MPPCQTRLRKTTRVCEDPPEPIITFCGFCQKGPFPSLTGLKRHINNSPNCHRACQAKFGQYAVIIWDDIHAPPAGEQVPESSGTNNEGAPTPAEHPVEDEPEVVFQLDQDLDNMGDFVLKPPEPHVPDALPRRILREQETEGDPIWGPFVDEAEWQLAQWLLQNVGQKQADAYLKLPILDALPTHRDLWTCEIITAPGNCINDDGKPMPAEKLELWHRNPVEVVKDLMGNESLREALHYAPERVFKDKEGTNQVFDETWTAEWWWEIQSIRAGPHVRPYIFVDYLRPLMPHAHGNHPVYLTIGNIDKEKRRKPTAHATVLIGYLPITKLDNYTEATRSQEGYRLFHYCMKKILALLIDAGNNRVYVTCADGFVCHVYPLLAVYVANFPEQCLVAACKESYCPRCRVLPGERGMFVESLLHNEERTKVILSHKKSGRWVPEFNDEGIHQVWEPFWADLPHTNIFSCFTPDLLHQLHKGMFHDHLVKWCTEIAGEAELDDQYWSMPGYPGLRNFKNGISNVLQWTGTEHKEMQRVFMGLLVGAVQPQVLQTARAVIDFIYYARLQVHTSETLNMLQDVLKTFHDNKEILIREGVREHFNIPKFHQMMHYFASIKSRGSADGYNTEWSERLHIDFAKEGYQASNKRDFIQQMATWLDRWEATVHFGQYLDWLLRCESQEELDSEDLDDNDVHESGHEKVGRGSASHTDVVDDDNNEVSSHSGLPATHLLAVNPCFRRVKLKDIITQFHATDFLTSVTRFIRHAHPPPEQPTLPNATDMFDIYKQLSIHLKALAADGRIGALQCVRAMPLTPGWKHNSPENFDSVLVRSESEKGNQATKGTCLEGLWVAQMRVIFTLPDHLHRDHSLPQYLTYIEWFNLLQSPDPDSGLRFVTRSSHHNQPISEVVPLCDVVLGCHLIPKFGTKFSPAKWNHLEILAANEVSIDQNSKCSTQ</sequence>
<feature type="region of interest" description="Disordered" evidence="1">
    <location>
        <begin position="72"/>
        <end position="98"/>
    </location>
</feature>
<reference evidence="2 3" key="1">
    <citation type="journal article" date="2008" name="Nature">
        <title>The genome of Laccaria bicolor provides insights into mycorrhizal symbiosis.</title>
        <authorList>
            <person name="Martin F."/>
            <person name="Aerts A."/>
            <person name="Ahren D."/>
            <person name="Brun A."/>
            <person name="Danchin E.G.J."/>
            <person name="Duchaussoy F."/>
            <person name="Gibon J."/>
            <person name="Kohler A."/>
            <person name="Lindquist E."/>
            <person name="Pereda V."/>
            <person name="Salamov A."/>
            <person name="Shapiro H.J."/>
            <person name="Wuyts J."/>
            <person name="Blaudez D."/>
            <person name="Buee M."/>
            <person name="Brokstein P."/>
            <person name="Canbaeck B."/>
            <person name="Cohen D."/>
            <person name="Courty P.E."/>
            <person name="Coutinho P.M."/>
            <person name="Delaruelle C."/>
            <person name="Detter J.C."/>
            <person name="Deveau A."/>
            <person name="DiFazio S."/>
            <person name="Duplessis S."/>
            <person name="Fraissinet-Tachet L."/>
            <person name="Lucic E."/>
            <person name="Frey-Klett P."/>
            <person name="Fourrey C."/>
            <person name="Feussner I."/>
            <person name="Gay G."/>
            <person name="Grimwood J."/>
            <person name="Hoegger P.J."/>
            <person name="Jain P."/>
            <person name="Kilaru S."/>
            <person name="Labbe J."/>
            <person name="Lin Y.C."/>
            <person name="Legue V."/>
            <person name="Le Tacon F."/>
            <person name="Marmeisse R."/>
            <person name="Melayah D."/>
            <person name="Montanini B."/>
            <person name="Muratet M."/>
            <person name="Nehls U."/>
            <person name="Niculita-Hirzel H."/>
            <person name="Oudot-Le Secq M.P."/>
            <person name="Peter M."/>
            <person name="Quesneville H."/>
            <person name="Rajashekar B."/>
            <person name="Reich M."/>
            <person name="Rouhier N."/>
            <person name="Schmutz J."/>
            <person name="Yin T."/>
            <person name="Chalot M."/>
            <person name="Henrissat B."/>
            <person name="Kuees U."/>
            <person name="Lucas S."/>
            <person name="Van de Peer Y."/>
            <person name="Podila G.K."/>
            <person name="Polle A."/>
            <person name="Pukkila P.J."/>
            <person name="Richardson P.M."/>
            <person name="Rouze P."/>
            <person name="Sanders I.R."/>
            <person name="Stajich J.E."/>
            <person name="Tunlid A."/>
            <person name="Tuskan G."/>
            <person name="Grigoriev I.V."/>
        </authorList>
    </citation>
    <scope>NUCLEOTIDE SEQUENCE [LARGE SCALE GENOMIC DNA]</scope>
    <source>
        <strain evidence="3">S238N-H82 / ATCC MYA-4686</strain>
    </source>
</reference>
<dbReference type="Proteomes" id="UP000001194">
    <property type="component" value="Unassembled WGS sequence"/>
</dbReference>
<accession>B0DED3</accession>
<dbReference type="RefSeq" id="XP_001882390.1">
    <property type="nucleotide sequence ID" value="XM_001882355.1"/>
</dbReference>
<proteinExistence type="predicted"/>
<protein>
    <submittedName>
        <fullName evidence="2">Predicted protein</fullName>
    </submittedName>
</protein>
<dbReference type="OrthoDB" id="2418900at2759"/>
<name>B0DED3_LACBS</name>
<organism evidence="3">
    <name type="scientific">Laccaria bicolor (strain S238N-H82 / ATCC MYA-4686)</name>
    <name type="common">Bicoloured deceiver</name>
    <name type="synonym">Laccaria laccata var. bicolor</name>
    <dbReference type="NCBI Taxonomy" id="486041"/>
    <lineage>
        <taxon>Eukaryota</taxon>
        <taxon>Fungi</taxon>
        <taxon>Dikarya</taxon>
        <taxon>Basidiomycota</taxon>
        <taxon>Agaricomycotina</taxon>
        <taxon>Agaricomycetes</taxon>
        <taxon>Agaricomycetidae</taxon>
        <taxon>Agaricales</taxon>
        <taxon>Agaricineae</taxon>
        <taxon>Hydnangiaceae</taxon>
        <taxon>Laccaria</taxon>
    </lineage>
</organism>
<keyword evidence="3" id="KW-1185">Reference proteome</keyword>
<feature type="region of interest" description="Disordered" evidence="1">
    <location>
        <begin position="680"/>
        <end position="718"/>
    </location>
</feature>
<dbReference type="HOGENOM" id="CLU_006344_4_2_1"/>
<evidence type="ECO:0000256" key="1">
    <source>
        <dbReference type="SAM" id="MobiDB-lite"/>
    </source>
</evidence>
<dbReference type="InterPro" id="IPR041078">
    <property type="entry name" value="Plavaka"/>
</dbReference>
<feature type="compositionally biased region" description="Basic and acidic residues" evidence="1">
    <location>
        <begin position="686"/>
        <end position="697"/>
    </location>
</feature>
<evidence type="ECO:0000313" key="2">
    <source>
        <dbReference type="EMBL" id="EDR07017.1"/>
    </source>
</evidence>
<dbReference type="InParanoid" id="B0DED3"/>
<dbReference type="AlphaFoldDB" id="B0DED3"/>
<dbReference type="KEGG" id="lbc:LACBIDRAFT_328272"/>
<dbReference type="STRING" id="486041.B0DED3"/>
<gene>
    <name evidence="2" type="ORF">LACBIDRAFT_328272</name>
</gene>
<dbReference type="GeneID" id="6078003"/>
<evidence type="ECO:0000313" key="3">
    <source>
        <dbReference type="Proteomes" id="UP000001194"/>
    </source>
</evidence>
<feature type="compositionally biased region" description="Polar residues" evidence="1">
    <location>
        <begin position="79"/>
        <end position="88"/>
    </location>
</feature>
<dbReference type="Pfam" id="PF18759">
    <property type="entry name" value="Plavaka"/>
    <property type="match status" value="1"/>
</dbReference>
<dbReference type="EMBL" id="DS547106">
    <property type="protein sequence ID" value="EDR07017.1"/>
    <property type="molecule type" value="Genomic_DNA"/>
</dbReference>